<reference evidence="7 8" key="1">
    <citation type="journal article" date="2018" name="Mol. Plant">
        <title>The genome of Artemisia annua provides insight into the evolution of Asteraceae family and artemisinin biosynthesis.</title>
        <authorList>
            <person name="Shen Q."/>
            <person name="Zhang L."/>
            <person name="Liao Z."/>
            <person name="Wang S."/>
            <person name="Yan T."/>
            <person name="Shi P."/>
            <person name="Liu M."/>
            <person name="Fu X."/>
            <person name="Pan Q."/>
            <person name="Wang Y."/>
            <person name="Lv Z."/>
            <person name="Lu X."/>
            <person name="Zhang F."/>
            <person name="Jiang W."/>
            <person name="Ma Y."/>
            <person name="Chen M."/>
            <person name="Hao X."/>
            <person name="Li L."/>
            <person name="Tang Y."/>
            <person name="Lv G."/>
            <person name="Zhou Y."/>
            <person name="Sun X."/>
            <person name="Brodelius P.E."/>
            <person name="Rose J.K.C."/>
            <person name="Tang K."/>
        </authorList>
    </citation>
    <scope>NUCLEOTIDE SEQUENCE [LARGE SCALE GENOMIC DNA]</scope>
    <source>
        <strain evidence="8">cv. Huhao1</strain>
        <tissue evidence="7">Leaf</tissue>
    </source>
</reference>
<dbReference type="Pfam" id="PF25597">
    <property type="entry name" value="SH3_retrovirus"/>
    <property type="match status" value="1"/>
</dbReference>
<dbReference type="GO" id="GO:0003676">
    <property type="term" value="F:nucleic acid binding"/>
    <property type="evidence" value="ECO:0007669"/>
    <property type="project" value="InterPro"/>
</dbReference>
<protein>
    <submittedName>
        <fullName evidence="7">Retrotransposon protein</fullName>
    </submittedName>
</protein>
<dbReference type="Pfam" id="PF22936">
    <property type="entry name" value="Pol_BBD"/>
    <property type="match status" value="1"/>
</dbReference>
<dbReference type="OrthoDB" id="1408312at2759"/>
<dbReference type="InterPro" id="IPR025724">
    <property type="entry name" value="GAG-pre-integrase_dom"/>
</dbReference>
<dbReference type="PANTHER" id="PTHR42648:SF21">
    <property type="entry name" value="CYSTEINE-RICH RLK (RECEPTOR-LIKE PROTEIN KINASE) 8"/>
    <property type="match status" value="1"/>
</dbReference>
<dbReference type="EMBL" id="PKPP01004687">
    <property type="protein sequence ID" value="PWA63219.1"/>
    <property type="molecule type" value="Genomic_DNA"/>
</dbReference>
<gene>
    <name evidence="7" type="ORF">CTI12_AA355870</name>
</gene>
<dbReference type="GO" id="GO:0006508">
    <property type="term" value="P:proteolysis"/>
    <property type="evidence" value="ECO:0007669"/>
    <property type="project" value="UniProtKB-KW"/>
</dbReference>
<dbReference type="GO" id="GO:0015074">
    <property type="term" value="P:DNA integration"/>
    <property type="evidence" value="ECO:0007669"/>
    <property type="project" value="InterPro"/>
</dbReference>
<keyword evidence="2" id="KW-0479">Metal-binding</keyword>
<dbReference type="InterPro" id="IPR057670">
    <property type="entry name" value="SH3_retrovirus"/>
</dbReference>
<evidence type="ECO:0000256" key="1">
    <source>
        <dbReference type="ARBA" id="ARBA00022670"/>
    </source>
</evidence>
<feature type="compositionally biased region" description="Acidic residues" evidence="5">
    <location>
        <begin position="166"/>
        <end position="180"/>
    </location>
</feature>
<name>A0A2U1MPN7_ARTAN</name>
<dbReference type="STRING" id="35608.A0A2U1MPN7"/>
<dbReference type="Pfam" id="PF13976">
    <property type="entry name" value="gag_pre-integrs"/>
    <property type="match status" value="1"/>
</dbReference>
<evidence type="ECO:0000256" key="2">
    <source>
        <dbReference type="ARBA" id="ARBA00022723"/>
    </source>
</evidence>
<keyword evidence="4" id="KW-0378">Hydrolase</keyword>
<feature type="domain" description="Integrase catalytic" evidence="6">
    <location>
        <begin position="421"/>
        <end position="589"/>
    </location>
</feature>
<dbReference type="GO" id="GO:0004190">
    <property type="term" value="F:aspartic-type endopeptidase activity"/>
    <property type="evidence" value="ECO:0007669"/>
    <property type="project" value="UniProtKB-KW"/>
</dbReference>
<keyword evidence="8" id="KW-1185">Reference proteome</keyword>
<feature type="region of interest" description="Disordered" evidence="5">
    <location>
        <begin position="139"/>
        <end position="180"/>
    </location>
</feature>
<dbReference type="Pfam" id="PF00665">
    <property type="entry name" value="rve"/>
    <property type="match status" value="1"/>
</dbReference>
<keyword evidence="3" id="KW-0064">Aspartyl protease</keyword>
<accession>A0A2U1MPN7</accession>
<dbReference type="CDD" id="cd09272">
    <property type="entry name" value="RNase_HI_RT_Ty1"/>
    <property type="match status" value="1"/>
</dbReference>
<dbReference type="InterPro" id="IPR054722">
    <property type="entry name" value="PolX-like_BBD"/>
</dbReference>
<dbReference type="InterPro" id="IPR001584">
    <property type="entry name" value="Integrase_cat-core"/>
</dbReference>
<dbReference type="Pfam" id="PF07727">
    <property type="entry name" value="RVT_2"/>
    <property type="match status" value="1"/>
</dbReference>
<evidence type="ECO:0000256" key="5">
    <source>
        <dbReference type="SAM" id="MobiDB-lite"/>
    </source>
</evidence>
<dbReference type="GO" id="GO:0046872">
    <property type="term" value="F:metal ion binding"/>
    <property type="evidence" value="ECO:0007669"/>
    <property type="project" value="UniProtKB-KW"/>
</dbReference>
<sequence length="1075" mass="124113">MEMEKYLEGKIVFRPPFLENENFLTWKNQFESYVKSIDYELWHVISIGDIKSINTTFEKLNNLAKFIIYKAISNDEYERIFFCQLANDMWKSLSKYHQKECQAKETLANKLVAKESIVDKYLIEVTTSATSSNVLYVGNDAENNTSHDKDEQENYEEMSTKKELSNDEDDDSSSESEDEEYAKVVKEFKRLIKRRQRTQYKRKATRRKRVDDEDKKTKGECLVAQASNEICLGINLEPDEWVKDSGCSRHMTGNRKLFSTYKAYNGGNVIFCSDRRGKIIGKGTISQDSLTIENVEHVDKLTYNLLSVGQICDNKCRVTFTDKDCVIIKDDKVIGRGIRKGGVYVMKLGDKLEDRICLATLDENSTLWHRRLGHANMQQIQSLVSKELVRNLPSLKYNQHLCDACKIEKQAHASHKAKNIVSTTRCLELLHMDLFGPSAVRSYGGNRYTLVIVDDYSRYTWTRFLSDKTEAFKKFETFSKMIQNKLGCTIVSIRTDHGREFDNEIQFRKYCDLNGISHNFSAPQTPQSNGVVERKNRTLQEMSRTMLNEQSIPQKFWCHAVDTSTYILNRVSIRRILGKTPYELLRGRKPNIGFKVFGSKCFILNTKDYLTKFDPKSYEGIFLGYSQNSKAYIVLNKDTMRVEESLNVTFDETPPPPRTLPLEDDDVIEEDAIEVFRNKLDENGIVTRNKARLVAQGYNQQEGIDYDETYALVARLESIRILLAYACALDFRLYQMDVKSAFLNGFINEEVYVAQPPGFIDFAKPDYVYKLKKALYGLKQAPKAWYDRLKTFLVKHNYSMGMVDNTLFTKRSDHHIIIVQIYVDDIIFGSTCQEMCDEFAKIMHDEFEMSMMGELNFFLGLQIKQLEDGIFFNQYKYIKEMLKKFGLEDSKPLKKPMSTEIKLTRDEEGLWYPKGSGIETIVYADSDHAGDYVDRKSTSGICTFMGCCLTSWFSKKQTAIAISTTEAEYVSAGKACQQALWMKQALVDYDIRLENIPIMCDNKGAIDLSKNPVQHSRTKHIEIRHHFLRDNVQKGNITIEKAASEDNIADIFTKPLKRESFNHLHLGLGMMEQID</sequence>
<dbReference type="SUPFAM" id="SSF53098">
    <property type="entry name" value="Ribonuclease H-like"/>
    <property type="match status" value="1"/>
</dbReference>
<evidence type="ECO:0000313" key="8">
    <source>
        <dbReference type="Proteomes" id="UP000245207"/>
    </source>
</evidence>
<dbReference type="InterPro" id="IPR039537">
    <property type="entry name" value="Retrotran_Ty1/copia-like"/>
</dbReference>
<dbReference type="AlphaFoldDB" id="A0A2U1MPN7"/>
<dbReference type="InterPro" id="IPR012337">
    <property type="entry name" value="RNaseH-like_sf"/>
</dbReference>
<comment type="caution">
    <text evidence="7">The sequence shown here is derived from an EMBL/GenBank/DDBJ whole genome shotgun (WGS) entry which is preliminary data.</text>
</comment>
<keyword evidence="1" id="KW-0645">Protease</keyword>
<evidence type="ECO:0000313" key="7">
    <source>
        <dbReference type="EMBL" id="PWA63219.1"/>
    </source>
</evidence>
<dbReference type="Proteomes" id="UP000245207">
    <property type="component" value="Unassembled WGS sequence"/>
</dbReference>
<proteinExistence type="predicted"/>
<dbReference type="InterPro" id="IPR043502">
    <property type="entry name" value="DNA/RNA_pol_sf"/>
</dbReference>
<evidence type="ECO:0000256" key="4">
    <source>
        <dbReference type="ARBA" id="ARBA00022801"/>
    </source>
</evidence>
<dbReference type="PANTHER" id="PTHR42648">
    <property type="entry name" value="TRANSPOSASE, PUTATIVE-RELATED"/>
    <property type="match status" value="1"/>
</dbReference>
<dbReference type="SUPFAM" id="SSF56672">
    <property type="entry name" value="DNA/RNA polymerases"/>
    <property type="match status" value="1"/>
</dbReference>
<feature type="compositionally biased region" description="Basic and acidic residues" evidence="5">
    <location>
        <begin position="145"/>
        <end position="165"/>
    </location>
</feature>
<organism evidence="7 8">
    <name type="scientific">Artemisia annua</name>
    <name type="common">Sweet wormwood</name>
    <dbReference type="NCBI Taxonomy" id="35608"/>
    <lineage>
        <taxon>Eukaryota</taxon>
        <taxon>Viridiplantae</taxon>
        <taxon>Streptophyta</taxon>
        <taxon>Embryophyta</taxon>
        <taxon>Tracheophyta</taxon>
        <taxon>Spermatophyta</taxon>
        <taxon>Magnoliopsida</taxon>
        <taxon>eudicotyledons</taxon>
        <taxon>Gunneridae</taxon>
        <taxon>Pentapetalae</taxon>
        <taxon>asterids</taxon>
        <taxon>campanulids</taxon>
        <taxon>Asterales</taxon>
        <taxon>Asteraceae</taxon>
        <taxon>Asteroideae</taxon>
        <taxon>Anthemideae</taxon>
        <taxon>Artemisiinae</taxon>
        <taxon>Artemisia</taxon>
    </lineage>
</organism>
<evidence type="ECO:0000259" key="6">
    <source>
        <dbReference type="PROSITE" id="PS50994"/>
    </source>
</evidence>
<dbReference type="PROSITE" id="PS50994">
    <property type="entry name" value="INTEGRASE"/>
    <property type="match status" value="1"/>
</dbReference>
<dbReference type="InterPro" id="IPR036397">
    <property type="entry name" value="RNaseH_sf"/>
</dbReference>
<dbReference type="InterPro" id="IPR013103">
    <property type="entry name" value="RVT_2"/>
</dbReference>
<evidence type="ECO:0000256" key="3">
    <source>
        <dbReference type="ARBA" id="ARBA00022750"/>
    </source>
</evidence>
<dbReference type="Gene3D" id="3.30.420.10">
    <property type="entry name" value="Ribonuclease H-like superfamily/Ribonuclease H"/>
    <property type="match status" value="1"/>
</dbReference>